<evidence type="ECO:0000313" key="1">
    <source>
        <dbReference type="EMBL" id="GIY69936.1"/>
    </source>
</evidence>
<protein>
    <submittedName>
        <fullName evidence="1">Uncharacterized protein</fullName>
    </submittedName>
</protein>
<dbReference type="Proteomes" id="UP001054945">
    <property type="component" value="Unassembled WGS sequence"/>
</dbReference>
<accession>A0AAV4VHP8</accession>
<reference evidence="1 2" key="1">
    <citation type="submission" date="2021-06" db="EMBL/GenBank/DDBJ databases">
        <title>Caerostris extrusa draft genome.</title>
        <authorList>
            <person name="Kono N."/>
            <person name="Arakawa K."/>
        </authorList>
    </citation>
    <scope>NUCLEOTIDE SEQUENCE [LARGE SCALE GENOMIC DNA]</scope>
</reference>
<name>A0AAV4VHP8_CAEEX</name>
<evidence type="ECO:0000313" key="2">
    <source>
        <dbReference type="Proteomes" id="UP001054945"/>
    </source>
</evidence>
<gene>
    <name evidence="1" type="ORF">CEXT_172571</name>
</gene>
<comment type="caution">
    <text evidence="1">The sequence shown here is derived from an EMBL/GenBank/DDBJ whole genome shotgun (WGS) entry which is preliminary data.</text>
</comment>
<keyword evidence="2" id="KW-1185">Reference proteome</keyword>
<organism evidence="1 2">
    <name type="scientific">Caerostris extrusa</name>
    <name type="common">Bark spider</name>
    <name type="synonym">Caerostris bankana</name>
    <dbReference type="NCBI Taxonomy" id="172846"/>
    <lineage>
        <taxon>Eukaryota</taxon>
        <taxon>Metazoa</taxon>
        <taxon>Ecdysozoa</taxon>
        <taxon>Arthropoda</taxon>
        <taxon>Chelicerata</taxon>
        <taxon>Arachnida</taxon>
        <taxon>Araneae</taxon>
        <taxon>Araneomorphae</taxon>
        <taxon>Entelegynae</taxon>
        <taxon>Araneoidea</taxon>
        <taxon>Araneidae</taxon>
        <taxon>Caerostris</taxon>
    </lineage>
</organism>
<sequence>MDFLLQKYEQKILKTQQHKNEYYDSSILVKPLYIHNLHQCARSESRALRQTIFPPVAMTTRMLNLEEGDAELKKKVDFLKLFFCSAVLNHISQSLTNNERAVLST</sequence>
<proteinExistence type="predicted"/>
<dbReference type="EMBL" id="BPLR01014611">
    <property type="protein sequence ID" value="GIY69936.1"/>
    <property type="molecule type" value="Genomic_DNA"/>
</dbReference>
<dbReference type="AlphaFoldDB" id="A0AAV4VHP8"/>